<dbReference type="InterPro" id="IPR008979">
    <property type="entry name" value="Galactose-bd-like_sf"/>
</dbReference>
<dbReference type="EMBL" id="BMGL01000016">
    <property type="protein sequence ID" value="GGE22150.1"/>
    <property type="molecule type" value="Genomic_DNA"/>
</dbReference>
<name>A0A917EBT7_9FLAO</name>
<dbReference type="AlphaFoldDB" id="A0A917EBT7"/>
<evidence type="ECO:0000313" key="3">
    <source>
        <dbReference type="EMBL" id="GGE22150.1"/>
    </source>
</evidence>
<evidence type="ECO:0000313" key="4">
    <source>
        <dbReference type="Proteomes" id="UP000599688"/>
    </source>
</evidence>
<dbReference type="PANTHER" id="PTHR13194">
    <property type="entry name" value="COMPLEX I INTERMEDIATE-ASSOCIATED PROTEIN 30"/>
    <property type="match status" value="1"/>
</dbReference>
<dbReference type="Gene3D" id="2.60.120.430">
    <property type="entry name" value="Galactose-binding lectin"/>
    <property type="match status" value="1"/>
</dbReference>
<dbReference type="RefSeq" id="WP_188407117.1">
    <property type="nucleotide sequence ID" value="NZ_BMGL01000016.1"/>
</dbReference>
<gene>
    <name evidence="3" type="ORF">GCM10010831_24040</name>
</gene>
<evidence type="ECO:0000259" key="2">
    <source>
        <dbReference type="Pfam" id="PF08547"/>
    </source>
</evidence>
<proteinExistence type="inferred from homology"/>
<comment type="similarity">
    <text evidence="1">Belongs to the CIA30 family.</text>
</comment>
<comment type="caution">
    <text evidence="3">The sequence shown here is derived from an EMBL/GenBank/DDBJ whole genome shotgun (WGS) entry which is preliminary data.</text>
</comment>
<accession>A0A917EBT7</accession>
<reference evidence="3 4" key="1">
    <citation type="journal article" date="2014" name="Int. J. Syst. Evol. Microbiol.">
        <title>Complete genome sequence of Corynebacterium casei LMG S-19264T (=DSM 44701T), isolated from a smear-ripened cheese.</title>
        <authorList>
            <consortium name="US DOE Joint Genome Institute (JGI-PGF)"/>
            <person name="Walter F."/>
            <person name="Albersmeier A."/>
            <person name="Kalinowski J."/>
            <person name="Ruckert C."/>
        </authorList>
    </citation>
    <scope>NUCLEOTIDE SEQUENCE [LARGE SCALE GENOMIC DNA]</scope>
    <source>
        <strain evidence="3 4">CGMCC 1.12925</strain>
    </source>
</reference>
<dbReference type="InterPro" id="IPR013857">
    <property type="entry name" value="NADH-UbQ_OxRdtase-assoc_prot30"/>
</dbReference>
<dbReference type="Pfam" id="PF08547">
    <property type="entry name" value="CIA30"/>
    <property type="match status" value="1"/>
</dbReference>
<dbReference type="SUPFAM" id="SSF49785">
    <property type="entry name" value="Galactose-binding domain-like"/>
    <property type="match status" value="1"/>
</dbReference>
<sequence>MSTPKTNLFNFNTSTNSSSWQIINDGVMGGVSKSTLQITNDGHGLFSGHVSLANNGGFASIRHQPNFKDLDQFTHVILKLKGDQKNYQFRLKASTQQRQSYVQEFKTNGKWQEIELKISDFYPQFRGQQLDMSNFNFNEIQEMAFLIANKKEEDFSLLIDQIMLR</sequence>
<feature type="domain" description="NADH:ubiquinone oxidoreductase intermediate-associated protein 30" evidence="2">
    <location>
        <begin position="9"/>
        <end position="159"/>
    </location>
</feature>
<protein>
    <submittedName>
        <fullName evidence="3">CIA30 family protein</fullName>
    </submittedName>
</protein>
<dbReference type="PANTHER" id="PTHR13194:SF19">
    <property type="entry name" value="NAD(P)-BINDING ROSSMANN-FOLD SUPERFAMILY PROTEIN"/>
    <property type="match status" value="1"/>
</dbReference>
<dbReference type="InterPro" id="IPR039131">
    <property type="entry name" value="NDUFAF1"/>
</dbReference>
<dbReference type="Proteomes" id="UP000599688">
    <property type="component" value="Unassembled WGS sequence"/>
</dbReference>
<organism evidence="3 4">
    <name type="scientific">Psychroflexus salis</name>
    <dbReference type="NCBI Taxonomy" id="1526574"/>
    <lineage>
        <taxon>Bacteria</taxon>
        <taxon>Pseudomonadati</taxon>
        <taxon>Bacteroidota</taxon>
        <taxon>Flavobacteriia</taxon>
        <taxon>Flavobacteriales</taxon>
        <taxon>Flavobacteriaceae</taxon>
        <taxon>Psychroflexus</taxon>
    </lineage>
</organism>
<keyword evidence="4" id="KW-1185">Reference proteome</keyword>
<evidence type="ECO:0000256" key="1">
    <source>
        <dbReference type="ARBA" id="ARBA00007884"/>
    </source>
</evidence>